<protein>
    <recommendedName>
        <fullName evidence="8">Bcr/CflA family efflux transporter</fullName>
    </recommendedName>
</protein>
<keyword evidence="3 8" id="KW-0813">Transport</keyword>
<reference evidence="10 11" key="1">
    <citation type="submission" date="2022-04" db="EMBL/GenBank/DDBJ databases">
        <authorList>
            <person name="Ye Y.-Q."/>
            <person name="Du Z.-J."/>
        </authorList>
    </citation>
    <scope>NUCLEOTIDE SEQUENCE [LARGE SCALE GENOMIC DNA]</scope>
    <source>
        <strain evidence="10 11">A6E488</strain>
    </source>
</reference>
<evidence type="ECO:0000256" key="3">
    <source>
        <dbReference type="ARBA" id="ARBA00022448"/>
    </source>
</evidence>
<feature type="domain" description="Major facilitator superfamily (MFS) profile" evidence="9">
    <location>
        <begin position="18"/>
        <end position="402"/>
    </location>
</feature>
<dbReference type="SUPFAM" id="SSF103473">
    <property type="entry name" value="MFS general substrate transporter"/>
    <property type="match status" value="1"/>
</dbReference>
<organism evidence="10 11">
    <name type="scientific">Microbaculum marinisediminis</name>
    <dbReference type="NCBI Taxonomy" id="2931392"/>
    <lineage>
        <taxon>Bacteria</taxon>
        <taxon>Pseudomonadati</taxon>
        <taxon>Pseudomonadota</taxon>
        <taxon>Alphaproteobacteria</taxon>
        <taxon>Hyphomicrobiales</taxon>
        <taxon>Tepidamorphaceae</taxon>
        <taxon>Microbaculum</taxon>
    </lineage>
</organism>
<dbReference type="GO" id="GO:0005886">
    <property type="term" value="C:plasma membrane"/>
    <property type="evidence" value="ECO:0007669"/>
    <property type="project" value="UniProtKB-SubCell"/>
</dbReference>
<feature type="transmembrane region" description="Helical" evidence="8">
    <location>
        <begin position="170"/>
        <end position="190"/>
    </location>
</feature>
<dbReference type="CDD" id="cd17320">
    <property type="entry name" value="MFS_MdfA_MDR_like"/>
    <property type="match status" value="1"/>
</dbReference>
<evidence type="ECO:0000256" key="4">
    <source>
        <dbReference type="ARBA" id="ARBA00022475"/>
    </source>
</evidence>
<keyword evidence="11" id="KW-1185">Reference proteome</keyword>
<accession>A0AAW5QT93</accession>
<sequence length="409" mass="42772">MTDTVAETVADGIKRGQLLVILIVATGLGVMSMNMVLPSLPSMAREFDTSYNAAQYVLTVFLFALSFAQLIYGVVSDRFGRRPVIIAGLVIFLVGSLMSALAWNLEMLLVGRFIQGAGGCAALVLGRAILRDLFTRDQAASLLGYVTMSMVLAPMLGPALGGLFEETLGWRAGILLLVVVGVGVTALVALRLPETHYNRGESSGFGPLIRSFWILAHNRLFLCFAAVMSFTSATFFGFIGGAPYIVIELMGRSPGEFGLWAMMLAAGYMLGNFVTGRYAQRVGTRRMISFGVILGVVGATALIVMAVAGPNIPIALFGPMMLVTFSNGLVMASAVSSSVSVRPDLAGAAAGLGGFLQMGAATVATIVVGATHNGTAIPLAIVIGACASAAFLAFLAAMRFPDPIEEPGH</sequence>
<dbReference type="Proteomes" id="UP001320898">
    <property type="component" value="Unassembled WGS sequence"/>
</dbReference>
<evidence type="ECO:0000256" key="8">
    <source>
        <dbReference type="RuleBase" id="RU365088"/>
    </source>
</evidence>
<feature type="transmembrane region" description="Helical" evidence="8">
    <location>
        <begin position="376"/>
        <end position="397"/>
    </location>
</feature>
<feature type="transmembrane region" description="Helical" evidence="8">
    <location>
        <begin position="84"/>
        <end position="103"/>
    </location>
</feature>
<dbReference type="InterPro" id="IPR050189">
    <property type="entry name" value="MFS_Efflux_Transporters"/>
</dbReference>
<evidence type="ECO:0000313" key="10">
    <source>
        <dbReference type="EMBL" id="MCT8971102.1"/>
    </source>
</evidence>
<dbReference type="GO" id="GO:0042910">
    <property type="term" value="F:xenobiotic transmembrane transporter activity"/>
    <property type="evidence" value="ECO:0007669"/>
    <property type="project" value="InterPro"/>
</dbReference>
<dbReference type="PANTHER" id="PTHR43124">
    <property type="entry name" value="PURINE EFFLUX PUMP PBUE"/>
    <property type="match status" value="1"/>
</dbReference>
<dbReference type="PANTHER" id="PTHR43124:SF3">
    <property type="entry name" value="CHLORAMPHENICOL EFFLUX PUMP RV0191"/>
    <property type="match status" value="1"/>
</dbReference>
<dbReference type="PROSITE" id="PS50850">
    <property type="entry name" value="MFS"/>
    <property type="match status" value="1"/>
</dbReference>
<evidence type="ECO:0000256" key="2">
    <source>
        <dbReference type="ARBA" id="ARBA00006236"/>
    </source>
</evidence>
<dbReference type="Pfam" id="PF07690">
    <property type="entry name" value="MFS_1"/>
    <property type="match status" value="1"/>
</dbReference>
<feature type="transmembrane region" description="Helical" evidence="8">
    <location>
        <begin position="347"/>
        <end position="370"/>
    </location>
</feature>
<feature type="transmembrane region" description="Helical" evidence="8">
    <location>
        <begin position="109"/>
        <end position="130"/>
    </location>
</feature>
<feature type="transmembrane region" description="Helical" evidence="8">
    <location>
        <begin position="314"/>
        <end position="335"/>
    </location>
</feature>
<keyword evidence="5 8" id="KW-0812">Transmembrane</keyword>
<comment type="similarity">
    <text evidence="2 8">Belongs to the major facilitator superfamily. Bcr/CmlA family.</text>
</comment>
<dbReference type="EMBL" id="JALIDZ010000002">
    <property type="protein sequence ID" value="MCT8971102.1"/>
    <property type="molecule type" value="Genomic_DNA"/>
</dbReference>
<dbReference type="InterPro" id="IPR036259">
    <property type="entry name" value="MFS_trans_sf"/>
</dbReference>
<comment type="subcellular location">
    <subcellularLocation>
        <location evidence="8">Cell inner membrane</location>
        <topology evidence="8">Multi-pass membrane protein</topology>
    </subcellularLocation>
    <subcellularLocation>
        <location evidence="1">Cell membrane</location>
        <topology evidence="1">Multi-pass membrane protein</topology>
    </subcellularLocation>
</comment>
<feature type="transmembrane region" description="Helical" evidence="8">
    <location>
        <begin position="287"/>
        <end position="308"/>
    </location>
</feature>
<dbReference type="PRINTS" id="PR01036">
    <property type="entry name" value="TCRTETB"/>
</dbReference>
<comment type="caution">
    <text evidence="10">The sequence shown here is derived from an EMBL/GenBank/DDBJ whole genome shotgun (WGS) entry which is preliminary data.</text>
</comment>
<dbReference type="NCBIfam" id="TIGR00710">
    <property type="entry name" value="efflux_Bcr_CflA"/>
    <property type="match status" value="1"/>
</dbReference>
<evidence type="ECO:0000256" key="5">
    <source>
        <dbReference type="ARBA" id="ARBA00022692"/>
    </source>
</evidence>
<evidence type="ECO:0000256" key="1">
    <source>
        <dbReference type="ARBA" id="ARBA00004651"/>
    </source>
</evidence>
<keyword evidence="6 8" id="KW-1133">Transmembrane helix</keyword>
<feature type="transmembrane region" description="Helical" evidence="8">
    <location>
        <begin position="53"/>
        <end position="72"/>
    </location>
</feature>
<dbReference type="InterPro" id="IPR011701">
    <property type="entry name" value="MFS"/>
</dbReference>
<feature type="transmembrane region" description="Helical" evidence="8">
    <location>
        <begin position="257"/>
        <end position="275"/>
    </location>
</feature>
<feature type="transmembrane region" description="Helical" evidence="8">
    <location>
        <begin position="142"/>
        <end position="164"/>
    </location>
</feature>
<dbReference type="Gene3D" id="1.20.1720.10">
    <property type="entry name" value="Multidrug resistance protein D"/>
    <property type="match status" value="1"/>
</dbReference>
<evidence type="ECO:0000313" key="11">
    <source>
        <dbReference type="Proteomes" id="UP001320898"/>
    </source>
</evidence>
<dbReference type="InterPro" id="IPR020846">
    <property type="entry name" value="MFS_dom"/>
</dbReference>
<keyword evidence="8" id="KW-0997">Cell inner membrane</keyword>
<dbReference type="GO" id="GO:1990961">
    <property type="term" value="P:xenobiotic detoxification by transmembrane export across the plasma membrane"/>
    <property type="evidence" value="ECO:0007669"/>
    <property type="project" value="InterPro"/>
</dbReference>
<dbReference type="RefSeq" id="WP_261614674.1">
    <property type="nucleotide sequence ID" value="NZ_JALIDZ010000002.1"/>
</dbReference>
<keyword evidence="4" id="KW-1003">Cell membrane</keyword>
<name>A0AAW5QT93_9HYPH</name>
<keyword evidence="7 8" id="KW-0472">Membrane</keyword>
<evidence type="ECO:0000256" key="6">
    <source>
        <dbReference type="ARBA" id="ARBA00022989"/>
    </source>
</evidence>
<dbReference type="InterPro" id="IPR004812">
    <property type="entry name" value="Efflux_drug-R_Bcr/CmlA"/>
</dbReference>
<dbReference type="AlphaFoldDB" id="A0AAW5QT93"/>
<gene>
    <name evidence="10" type="ORF">MUB46_04440</name>
</gene>
<evidence type="ECO:0000256" key="7">
    <source>
        <dbReference type="ARBA" id="ARBA00023136"/>
    </source>
</evidence>
<proteinExistence type="inferred from homology"/>
<feature type="transmembrane region" description="Helical" evidence="8">
    <location>
        <begin position="220"/>
        <end position="245"/>
    </location>
</feature>
<evidence type="ECO:0000259" key="9">
    <source>
        <dbReference type="PROSITE" id="PS50850"/>
    </source>
</evidence>
<feature type="transmembrane region" description="Helical" evidence="8">
    <location>
        <begin position="18"/>
        <end position="41"/>
    </location>
</feature>